<accession>A0A9Q4Q0E8</accession>
<dbReference type="CDD" id="cd16148">
    <property type="entry name" value="sulfatase_like"/>
    <property type="match status" value="1"/>
</dbReference>
<dbReference type="Gene3D" id="3.40.720.10">
    <property type="entry name" value="Alkaline Phosphatase, subunit A"/>
    <property type="match status" value="1"/>
</dbReference>
<dbReference type="SUPFAM" id="SSF53649">
    <property type="entry name" value="Alkaline phosphatase-like"/>
    <property type="match status" value="1"/>
</dbReference>
<dbReference type="AlphaFoldDB" id="A0A9Q4Q0E8"/>
<evidence type="ECO:0000313" key="2">
    <source>
        <dbReference type="EMBL" id="MDF9744106.1"/>
    </source>
</evidence>
<reference evidence="2" key="1">
    <citation type="submission" date="2022-06" db="EMBL/GenBank/DDBJ databases">
        <title>Natrinema sp. a new haloarchaeum isolate from saline soil.</title>
        <authorList>
            <person name="Strakova D."/>
            <person name="Galisteo C."/>
            <person name="Sanchez-Porro C."/>
            <person name="Ventosa A."/>
        </authorList>
    </citation>
    <scope>NUCLEOTIDE SEQUENCE</scope>
    <source>
        <strain evidence="2">S1CR25-10</strain>
    </source>
</reference>
<dbReference type="Proteomes" id="UP001154061">
    <property type="component" value="Unassembled WGS sequence"/>
</dbReference>
<dbReference type="RefSeq" id="WP_277519568.1">
    <property type="nucleotide sequence ID" value="NZ_JAMQOT010000001.1"/>
</dbReference>
<dbReference type="InterPro" id="IPR000917">
    <property type="entry name" value="Sulfatase_N"/>
</dbReference>
<dbReference type="EMBL" id="JAMQOT010000001">
    <property type="protein sequence ID" value="MDF9744106.1"/>
    <property type="molecule type" value="Genomic_DNA"/>
</dbReference>
<dbReference type="PANTHER" id="PTHR43751:SF3">
    <property type="entry name" value="SULFATASE N-TERMINAL DOMAIN-CONTAINING PROTEIN"/>
    <property type="match status" value="1"/>
</dbReference>
<dbReference type="PANTHER" id="PTHR43751">
    <property type="entry name" value="SULFATASE"/>
    <property type="match status" value="1"/>
</dbReference>
<dbReference type="InterPro" id="IPR052701">
    <property type="entry name" value="GAG_Ulvan_Degrading_Sulfatases"/>
</dbReference>
<protein>
    <submittedName>
        <fullName evidence="2">Sulfatase</fullName>
    </submittedName>
</protein>
<evidence type="ECO:0000313" key="3">
    <source>
        <dbReference type="Proteomes" id="UP001154061"/>
    </source>
</evidence>
<sequence length="489" mass="54591">MSRPNILLVVLDSANAKHTGIHGYERNTTPFLESFRSRATTYTQARSPGMTSLPSHTSIFTGLSVAEHGVHDLLTHQLKPGATIWEQLRDEYEYTTGVFSDNVNLTGDESLRFAFDHAVGRRGQLFPSATDPDIFFNSPEYLDGDSSGNKHIAYLKRSLSSDQPLRSLANGAAAQFKRSFSSPTIERLLDQSAERFVDPFLSWTDSVDGPWAACLNLMDTHVPFYPKTEHDDWGGTAVQRMQARMNPNSWKVYGGQHTWEEWTALEDLYDGTIKQADHHIKRLMLGLEARDQFDDTLVVITSDHGEGFGEQSRVRPDLRIAGHIVGLHEALLHVPLVVSYPGQETGREYDDLATLQAFPDVVESVVQDEWSDDGFVADDPVLVSGSTIDKKAESEQRAGKYCENTDRFEGDIRTVYREEDGTIRKYLTWDDDGVVVDVFDAHTAETVTGSDPRDVVQSEFSQLENAGVVRKQDSASAATLNHLEDLGYV</sequence>
<gene>
    <name evidence="2" type="ORF">NDI89_00765</name>
</gene>
<comment type="caution">
    <text evidence="2">The sequence shown here is derived from an EMBL/GenBank/DDBJ whole genome shotgun (WGS) entry which is preliminary data.</text>
</comment>
<evidence type="ECO:0000259" key="1">
    <source>
        <dbReference type="Pfam" id="PF00884"/>
    </source>
</evidence>
<feature type="domain" description="Sulfatase N-terminal" evidence="1">
    <location>
        <begin position="4"/>
        <end position="347"/>
    </location>
</feature>
<dbReference type="Pfam" id="PF00884">
    <property type="entry name" value="Sulfatase"/>
    <property type="match status" value="1"/>
</dbReference>
<proteinExistence type="predicted"/>
<organism evidence="2 3">
    <name type="scientific">Natrinema salsiterrestre</name>
    <dbReference type="NCBI Taxonomy" id="2950540"/>
    <lineage>
        <taxon>Archaea</taxon>
        <taxon>Methanobacteriati</taxon>
        <taxon>Methanobacteriota</taxon>
        <taxon>Stenosarchaea group</taxon>
        <taxon>Halobacteria</taxon>
        <taxon>Halobacteriales</taxon>
        <taxon>Natrialbaceae</taxon>
        <taxon>Natrinema</taxon>
    </lineage>
</organism>
<name>A0A9Q4Q0E8_9EURY</name>
<dbReference type="InterPro" id="IPR017850">
    <property type="entry name" value="Alkaline_phosphatase_core_sf"/>
</dbReference>
<keyword evidence="3" id="KW-1185">Reference proteome</keyword>